<dbReference type="Pfam" id="PF13619">
    <property type="entry name" value="KTSC"/>
    <property type="match status" value="1"/>
</dbReference>
<organism evidence="2 3">
    <name type="scientific">Maribellus comscasis</name>
    <dbReference type="NCBI Taxonomy" id="2681766"/>
    <lineage>
        <taxon>Bacteria</taxon>
        <taxon>Pseudomonadati</taxon>
        <taxon>Bacteroidota</taxon>
        <taxon>Bacteroidia</taxon>
        <taxon>Marinilabiliales</taxon>
        <taxon>Prolixibacteraceae</taxon>
        <taxon>Maribellus</taxon>
    </lineage>
</organism>
<dbReference type="KEGG" id="mcos:GM418_20140"/>
<dbReference type="RefSeq" id="WP_158869036.1">
    <property type="nucleotide sequence ID" value="NZ_CP046401.1"/>
</dbReference>
<dbReference type="EMBL" id="CP046401">
    <property type="protein sequence ID" value="QGY45897.1"/>
    <property type="molecule type" value="Genomic_DNA"/>
</dbReference>
<sequence length="73" mass="8390">MELPEMQPVASSNVQSIGYDENTETLYIRFLNGSLYIYKNVPIMVYEQLLGAPSVGSYMHRNIKGVFPFERIE</sequence>
<dbReference type="InterPro" id="IPR025309">
    <property type="entry name" value="KTSC_dom"/>
</dbReference>
<evidence type="ECO:0000313" key="2">
    <source>
        <dbReference type="EMBL" id="QGY45897.1"/>
    </source>
</evidence>
<name>A0A6I6K039_9BACT</name>
<accession>A0A6I6K039</accession>
<gene>
    <name evidence="2" type="ORF">GM418_20140</name>
</gene>
<reference evidence="2 3" key="1">
    <citation type="submission" date="2019-11" db="EMBL/GenBank/DDBJ databases">
        <authorList>
            <person name="Zheng R.K."/>
            <person name="Sun C.M."/>
        </authorList>
    </citation>
    <scope>NUCLEOTIDE SEQUENCE [LARGE SCALE GENOMIC DNA]</scope>
    <source>
        <strain evidence="2 3">WC007</strain>
    </source>
</reference>
<dbReference type="Proteomes" id="UP000428260">
    <property type="component" value="Chromosome"/>
</dbReference>
<evidence type="ECO:0000313" key="3">
    <source>
        <dbReference type="Proteomes" id="UP000428260"/>
    </source>
</evidence>
<feature type="domain" description="KTSC" evidence="1">
    <location>
        <begin position="11"/>
        <end position="67"/>
    </location>
</feature>
<protein>
    <submittedName>
        <fullName evidence="2">KTSC domain-containing protein</fullName>
    </submittedName>
</protein>
<evidence type="ECO:0000259" key="1">
    <source>
        <dbReference type="Pfam" id="PF13619"/>
    </source>
</evidence>
<keyword evidence="3" id="KW-1185">Reference proteome</keyword>
<proteinExistence type="predicted"/>
<dbReference type="AlphaFoldDB" id="A0A6I6K039"/>